<keyword evidence="4" id="KW-1185">Reference proteome</keyword>
<dbReference type="Pfam" id="PF00004">
    <property type="entry name" value="AAA"/>
    <property type="match status" value="1"/>
</dbReference>
<organism evidence="3 4">
    <name type="scientific">Staurois parvus</name>
    <dbReference type="NCBI Taxonomy" id="386267"/>
    <lineage>
        <taxon>Eukaryota</taxon>
        <taxon>Metazoa</taxon>
        <taxon>Chordata</taxon>
        <taxon>Craniata</taxon>
        <taxon>Vertebrata</taxon>
        <taxon>Euteleostomi</taxon>
        <taxon>Amphibia</taxon>
        <taxon>Batrachia</taxon>
        <taxon>Anura</taxon>
        <taxon>Neobatrachia</taxon>
        <taxon>Ranoidea</taxon>
        <taxon>Ranidae</taxon>
        <taxon>Staurois</taxon>
    </lineage>
</organism>
<feature type="region of interest" description="Disordered" evidence="1">
    <location>
        <begin position="81"/>
        <end position="105"/>
    </location>
</feature>
<proteinExistence type="predicted"/>
<dbReference type="Proteomes" id="UP001162483">
    <property type="component" value="Unassembled WGS sequence"/>
</dbReference>
<dbReference type="SMART" id="SM00382">
    <property type="entry name" value="AAA"/>
    <property type="match status" value="1"/>
</dbReference>
<dbReference type="SUPFAM" id="SSF52540">
    <property type="entry name" value="P-loop containing nucleoside triphosphate hydrolases"/>
    <property type="match status" value="1"/>
</dbReference>
<protein>
    <recommendedName>
        <fullName evidence="2">AAA+ ATPase domain-containing protein</fullName>
    </recommendedName>
</protein>
<name>A0ABN9ASX0_9NEOB</name>
<gene>
    <name evidence="3" type="ORF">SPARVUS_LOCUS1278132</name>
</gene>
<dbReference type="EMBL" id="CATNWA010000680">
    <property type="protein sequence ID" value="CAI9537762.1"/>
    <property type="molecule type" value="Genomic_DNA"/>
</dbReference>
<comment type="caution">
    <text evidence="3">The sequence shown here is derived from an EMBL/GenBank/DDBJ whole genome shotgun (WGS) entry which is preliminary data.</text>
</comment>
<dbReference type="Gene3D" id="3.40.50.300">
    <property type="entry name" value="P-loop containing nucleotide triphosphate hydrolases"/>
    <property type="match status" value="1"/>
</dbReference>
<accession>A0ABN9ASX0</accession>
<dbReference type="InterPro" id="IPR003593">
    <property type="entry name" value="AAA+_ATPase"/>
</dbReference>
<dbReference type="Gene3D" id="1.10.8.60">
    <property type="match status" value="1"/>
</dbReference>
<dbReference type="InterPro" id="IPR027417">
    <property type="entry name" value="P-loop_NTPase"/>
</dbReference>
<feature type="compositionally biased region" description="Polar residues" evidence="1">
    <location>
        <begin position="240"/>
        <end position="249"/>
    </location>
</feature>
<evidence type="ECO:0000256" key="1">
    <source>
        <dbReference type="SAM" id="MobiDB-lite"/>
    </source>
</evidence>
<dbReference type="InterPro" id="IPR050304">
    <property type="entry name" value="MT-severing_AAA_ATPase"/>
</dbReference>
<sequence length="622" mass="67343">MPHGAESSYTVNPLHDSLAGSKSGNGHIALGSPTIASGNLPDPLYPGSTCGAPNPTSGLVAPQDYTSSYSGTYLPSGYCSQSPAALPPTHPSSLHSSGLQPTHASPALVHGYSSSGTIYNYSSSSYPSQPGYGGMHPTHPSGYLPSGIAAPTPLPPHTTSSRPPVVSGYTYQSSNLAPISVTPLSTEPSGSLKRKAFDMATAEETEGRYRKYSYEQPKTTSESSFQMTDGVPNECRGNGFSRNGETQQVPFKPGKRSAEEDVGKYSAQPIKAMISPTYNEESALRPPETFGKFTPPVVNGERRNSDQGHMFAQRMQISGMKPPVFCSPSEDQLKNMDPLILEIVNNEIVDCGPPVQWTDIAGHVSVKAAIEEELVWPILRPGAYTGASRPPKSILLFGPSGSGKTLLSRCIATQLGSTLLKLSSATLVSKWKNKSEKILQTVFFMASCHQPAVVFISEIDLLLSAHISEDNSHLINLKSQLLSFLDNISTSSDDSIIFIGTSQRPDDIDEGAHHRFARRFYIAPPDNLARRQILHHTLAQQNYCLSEREMALLVQHTEGYSGNELIQLCQQAGANHLHGISGQLQPTSYKDFEGAFCKQRAGTSQKQLDLYVEWNKMYGSRH</sequence>
<evidence type="ECO:0000259" key="2">
    <source>
        <dbReference type="SMART" id="SM00382"/>
    </source>
</evidence>
<reference evidence="3" key="1">
    <citation type="submission" date="2023-05" db="EMBL/GenBank/DDBJ databases">
        <authorList>
            <person name="Stuckert A."/>
        </authorList>
    </citation>
    <scope>NUCLEOTIDE SEQUENCE</scope>
</reference>
<feature type="region of interest" description="Disordered" evidence="1">
    <location>
        <begin position="1"/>
        <end position="26"/>
    </location>
</feature>
<feature type="region of interest" description="Disordered" evidence="1">
    <location>
        <begin position="127"/>
        <end position="169"/>
    </location>
</feature>
<feature type="region of interest" description="Disordered" evidence="1">
    <location>
        <begin position="240"/>
        <end position="262"/>
    </location>
</feature>
<feature type="domain" description="AAA+ ATPase" evidence="2">
    <location>
        <begin position="390"/>
        <end position="526"/>
    </location>
</feature>
<dbReference type="PANTHER" id="PTHR23074">
    <property type="entry name" value="AAA DOMAIN-CONTAINING"/>
    <property type="match status" value="1"/>
</dbReference>
<dbReference type="InterPro" id="IPR003959">
    <property type="entry name" value="ATPase_AAA_core"/>
</dbReference>
<evidence type="ECO:0000313" key="3">
    <source>
        <dbReference type="EMBL" id="CAI9537762.1"/>
    </source>
</evidence>
<evidence type="ECO:0000313" key="4">
    <source>
        <dbReference type="Proteomes" id="UP001162483"/>
    </source>
</evidence>
<dbReference type="PANTHER" id="PTHR23074:SF33">
    <property type="entry name" value="FIDGETIN-LIKE PROTEIN 2"/>
    <property type="match status" value="1"/>
</dbReference>